<evidence type="ECO:0000313" key="1">
    <source>
        <dbReference type="EMBL" id="JAD83663.1"/>
    </source>
</evidence>
<dbReference type="EMBL" id="GBRH01214232">
    <property type="protein sequence ID" value="JAD83663.1"/>
    <property type="molecule type" value="Transcribed_RNA"/>
</dbReference>
<reference evidence="1" key="1">
    <citation type="submission" date="2014-09" db="EMBL/GenBank/DDBJ databases">
        <authorList>
            <person name="Magalhaes I.L.F."/>
            <person name="Oliveira U."/>
            <person name="Santos F.R."/>
            <person name="Vidigal T.H.D.A."/>
            <person name="Brescovit A.D."/>
            <person name="Santos A.J."/>
        </authorList>
    </citation>
    <scope>NUCLEOTIDE SEQUENCE</scope>
    <source>
        <tissue evidence="1">Shoot tissue taken approximately 20 cm above the soil surface</tissue>
    </source>
</reference>
<dbReference type="AlphaFoldDB" id="A0A0A9DAG0"/>
<protein>
    <submittedName>
        <fullName evidence="1">Uncharacterized protein</fullName>
    </submittedName>
</protein>
<proteinExistence type="predicted"/>
<name>A0A0A9DAG0_ARUDO</name>
<sequence>MRNCRWSPELPMPGYLISSMLFEYYQCLSNCAMRFHDINHELVSVETPGIGTVYPCLSCTRAYLL</sequence>
<reference evidence="1" key="2">
    <citation type="journal article" date="2015" name="Data Brief">
        <title>Shoot transcriptome of the giant reed, Arundo donax.</title>
        <authorList>
            <person name="Barrero R.A."/>
            <person name="Guerrero F.D."/>
            <person name="Moolhuijzen P."/>
            <person name="Goolsby J.A."/>
            <person name="Tidwell J."/>
            <person name="Bellgard S.E."/>
            <person name="Bellgard M.I."/>
        </authorList>
    </citation>
    <scope>NUCLEOTIDE SEQUENCE</scope>
    <source>
        <tissue evidence="1">Shoot tissue taken approximately 20 cm above the soil surface</tissue>
    </source>
</reference>
<organism evidence="1">
    <name type="scientific">Arundo donax</name>
    <name type="common">Giant reed</name>
    <name type="synonym">Donax arundinaceus</name>
    <dbReference type="NCBI Taxonomy" id="35708"/>
    <lineage>
        <taxon>Eukaryota</taxon>
        <taxon>Viridiplantae</taxon>
        <taxon>Streptophyta</taxon>
        <taxon>Embryophyta</taxon>
        <taxon>Tracheophyta</taxon>
        <taxon>Spermatophyta</taxon>
        <taxon>Magnoliopsida</taxon>
        <taxon>Liliopsida</taxon>
        <taxon>Poales</taxon>
        <taxon>Poaceae</taxon>
        <taxon>PACMAD clade</taxon>
        <taxon>Arundinoideae</taxon>
        <taxon>Arundineae</taxon>
        <taxon>Arundo</taxon>
    </lineage>
</organism>
<accession>A0A0A9DAG0</accession>